<evidence type="ECO:0000313" key="4">
    <source>
        <dbReference type="Proteomes" id="UP001597340"/>
    </source>
</evidence>
<dbReference type="SUPFAM" id="SSF52980">
    <property type="entry name" value="Restriction endonuclease-like"/>
    <property type="match status" value="1"/>
</dbReference>
<dbReference type="Gene3D" id="3.40.1350.10">
    <property type="match status" value="1"/>
</dbReference>
<dbReference type="EMBL" id="JBHTNZ010000042">
    <property type="protein sequence ID" value="MFD1463742.1"/>
    <property type="molecule type" value="Genomic_DNA"/>
</dbReference>
<evidence type="ECO:0000259" key="2">
    <source>
        <dbReference type="Pfam" id="PF04471"/>
    </source>
</evidence>
<dbReference type="Pfam" id="PF04471">
    <property type="entry name" value="Mrr_cat"/>
    <property type="match status" value="1"/>
</dbReference>
<evidence type="ECO:0000256" key="1">
    <source>
        <dbReference type="SAM" id="Phobius"/>
    </source>
</evidence>
<protein>
    <submittedName>
        <fullName evidence="3">Restriction endonuclease</fullName>
    </submittedName>
</protein>
<dbReference type="PANTHER" id="PTHR30015:SF6">
    <property type="entry name" value="SLL1429 PROTEIN"/>
    <property type="match status" value="1"/>
</dbReference>
<evidence type="ECO:0000313" key="3">
    <source>
        <dbReference type="EMBL" id="MFD1463742.1"/>
    </source>
</evidence>
<organism evidence="3 4">
    <name type="scientific">Paenibacillus farraposensis</name>
    <dbReference type="NCBI Taxonomy" id="2807095"/>
    <lineage>
        <taxon>Bacteria</taxon>
        <taxon>Bacillati</taxon>
        <taxon>Bacillota</taxon>
        <taxon>Bacilli</taxon>
        <taxon>Bacillales</taxon>
        <taxon>Paenibacillaceae</taxon>
        <taxon>Paenibacillus</taxon>
    </lineage>
</organism>
<proteinExistence type="predicted"/>
<feature type="domain" description="Restriction endonuclease type IV Mrr" evidence="2">
    <location>
        <begin position="74"/>
        <end position="183"/>
    </location>
</feature>
<keyword evidence="3" id="KW-0540">Nuclease</keyword>
<dbReference type="Proteomes" id="UP001597340">
    <property type="component" value="Unassembled WGS sequence"/>
</dbReference>
<name>A0ABW4DGE9_9BACL</name>
<comment type="caution">
    <text evidence="3">The sequence shown here is derived from an EMBL/GenBank/DDBJ whole genome shotgun (WGS) entry which is preliminary data.</text>
</comment>
<dbReference type="InterPro" id="IPR011856">
    <property type="entry name" value="tRNA_endonuc-like_dom_sf"/>
</dbReference>
<dbReference type="InterPro" id="IPR052906">
    <property type="entry name" value="Type_IV_Methyl-Rstrct_Enzyme"/>
</dbReference>
<dbReference type="InterPro" id="IPR011335">
    <property type="entry name" value="Restrct_endonuc-II-like"/>
</dbReference>
<dbReference type="RefSeq" id="WP_229525120.1">
    <property type="nucleotide sequence ID" value="NZ_JAFFQR010000087.1"/>
</dbReference>
<accession>A0ABW4DGE9</accession>
<sequence>MARRKSKSKQEEELFQGLAGMVMLGGIAGTYSLTKSWGASMVVGVLGVVGVVLLMISIQRKRTERLKRSGITQIDKMDGVQFEHYLGHLFRFQGYKAEVTQATGDFGADLILSKEGKRIVVQAKRYSKNVGLKAVQEVQSARAHYRANSAWVVTNSNFTQQAYELAKSNGVRLINRDELIEMLLQMKGKLSASKKANDNVKTSA</sequence>
<feature type="transmembrane region" description="Helical" evidence="1">
    <location>
        <begin position="37"/>
        <end position="58"/>
    </location>
</feature>
<keyword evidence="1" id="KW-0472">Membrane</keyword>
<dbReference type="GO" id="GO:0004519">
    <property type="term" value="F:endonuclease activity"/>
    <property type="evidence" value="ECO:0007669"/>
    <property type="project" value="UniProtKB-KW"/>
</dbReference>
<keyword evidence="3" id="KW-0255">Endonuclease</keyword>
<keyword evidence="4" id="KW-1185">Reference proteome</keyword>
<keyword evidence="1" id="KW-0812">Transmembrane</keyword>
<keyword evidence="1" id="KW-1133">Transmembrane helix</keyword>
<gene>
    <name evidence="3" type="ORF">ACFQ5D_20815</name>
</gene>
<keyword evidence="3" id="KW-0378">Hydrolase</keyword>
<reference evidence="4" key="1">
    <citation type="journal article" date="2019" name="Int. J. Syst. Evol. Microbiol.">
        <title>The Global Catalogue of Microorganisms (GCM) 10K type strain sequencing project: providing services to taxonomists for standard genome sequencing and annotation.</title>
        <authorList>
            <consortium name="The Broad Institute Genomics Platform"/>
            <consortium name="The Broad Institute Genome Sequencing Center for Infectious Disease"/>
            <person name="Wu L."/>
            <person name="Ma J."/>
        </authorList>
    </citation>
    <scope>NUCLEOTIDE SEQUENCE [LARGE SCALE GENOMIC DNA]</scope>
    <source>
        <strain evidence="4">CCM 9147</strain>
    </source>
</reference>
<dbReference type="InterPro" id="IPR007560">
    <property type="entry name" value="Restrct_endonuc_IV_Mrr"/>
</dbReference>
<feature type="transmembrane region" description="Helical" evidence="1">
    <location>
        <begin position="12"/>
        <end position="31"/>
    </location>
</feature>
<dbReference type="PANTHER" id="PTHR30015">
    <property type="entry name" value="MRR RESTRICTION SYSTEM PROTEIN"/>
    <property type="match status" value="1"/>
</dbReference>